<keyword evidence="1" id="KW-0812">Transmembrane</keyword>
<sequence>MSSNDLSPVFFISFGIVFPVLAQLEIFCRFSIILFAVRHQAKAFIRNFAVIVELQDVFPQLFRLCVFAVDIVLCGFQNHFSVLCLHVFHNALSPDIQNQIPVIQLRKGNRRTKAVIGTAQAAEFIQHVSPAIIFEHMPSVGIENRIGTGIVHRDIPQL</sequence>
<accession>A0A645F8D4</accession>
<keyword evidence="1" id="KW-0472">Membrane</keyword>
<comment type="caution">
    <text evidence="2">The sequence shown here is derived from an EMBL/GenBank/DDBJ whole genome shotgun (WGS) entry which is preliminary data.</text>
</comment>
<dbReference type="EMBL" id="VSSQ01056655">
    <property type="protein sequence ID" value="MPN10497.1"/>
    <property type="molecule type" value="Genomic_DNA"/>
</dbReference>
<name>A0A645F8D4_9ZZZZ</name>
<feature type="transmembrane region" description="Helical" evidence="1">
    <location>
        <begin position="12"/>
        <end position="37"/>
    </location>
</feature>
<keyword evidence="1" id="KW-1133">Transmembrane helix</keyword>
<evidence type="ECO:0000256" key="1">
    <source>
        <dbReference type="SAM" id="Phobius"/>
    </source>
</evidence>
<reference evidence="2" key="1">
    <citation type="submission" date="2019-08" db="EMBL/GenBank/DDBJ databases">
        <authorList>
            <person name="Kucharzyk K."/>
            <person name="Murdoch R.W."/>
            <person name="Higgins S."/>
            <person name="Loffler F."/>
        </authorList>
    </citation>
    <scope>NUCLEOTIDE SEQUENCE</scope>
</reference>
<proteinExistence type="predicted"/>
<gene>
    <name evidence="2" type="ORF">SDC9_157792</name>
</gene>
<organism evidence="2">
    <name type="scientific">bioreactor metagenome</name>
    <dbReference type="NCBI Taxonomy" id="1076179"/>
    <lineage>
        <taxon>unclassified sequences</taxon>
        <taxon>metagenomes</taxon>
        <taxon>ecological metagenomes</taxon>
    </lineage>
</organism>
<evidence type="ECO:0000313" key="2">
    <source>
        <dbReference type="EMBL" id="MPN10497.1"/>
    </source>
</evidence>
<dbReference type="AlphaFoldDB" id="A0A645F8D4"/>
<protein>
    <submittedName>
        <fullName evidence="2">Uncharacterized protein</fullName>
    </submittedName>
</protein>